<feature type="transmembrane region" description="Helical" evidence="7">
    <location>
        <begin position="165"/>
        <end position="186"/>
    </location>
</feature>
<keyword evidence="5 7" id="KW-0472">Membrane</keyword>
<dbReference type="Pfam" id="PF00083">
    <property type="entry name" value="Sugar_tr"/>
    <property type="match status" value="1"/>
</dbReference>
<keyword evidence="3 7" id="KW-0812">Transmembrane</keyword>
<dbReference type="OrthoDB" id="6133115at2759"/>
<organism evidence="9 10">
    <name type="scientific">Steccherinum ochraceum</name>
    <dbReference type="NCBI Taxonomy" id="92696"/>
    <lineage>
        <taxon>Eukaryota</taxon>
        <taxon>Fungi</taxon>
        <taxon>Dikarya</taxon>
        <taxon>Basidiomycota</taxon>
        <taxon>Agaricomycotina</taxon>
        <taxon>Agaricomycetes</taxon>
        <taxon>Polyporales</taxon>
        <taxon>Steccherinaceae</taxon>
        <taxon>Steccherinum</taxon>
    </lineage>
</organism>
<keyword evidence="4 7" id="KW-1133">Transmembrane helix</keyword>
<evidence type="ECO:0000313" key="9">
    <source>
        <dbReference type="EMBL" id="TCD62432.1"/>
    </source>
</evidence>
<dbReference type="GO" id="GO:0016020">
    <property type="term" value="C:membrane"/>
    <property type="evidence" value="ECO:0007669"/>
    <property type="project" value="UniProtKB-SubCell"/>
</dbReference>
<reference evidence="9 10" key="1">
    <citation type="submission" date="2018-11" db="EMBL/GenBank/DDBJ databases">
        <title>Genome assembly of Steccherinum ochraceum LE-BIN_3174, the white-rot fungus of the Steccherinaceae family (The Residual Polyporoid clade, Polyporales, Basidiomycota).</title>
        <authorList>
            <person name="Fedorova T.V."/>
            <person name="Glazunova O.A."/>
            <person name="Landesman E.O."/>
            <person name="Moiseenko K.V."/>
            <person name="Psurtseva N.V."/>
            <person name="Savinova O.S."/>
            <person name="Shakhova N.V."/>
            <person name="Tyazhelova T.V."/>
            <person name="Vasina D.V."/>
        </authorList>
    </citation>
    <scope>NUCLEOTIDE SEQUENCE [LARGE SCALE GENOMIC DNA]</scope>
    <source>
        <strain evidence="9 10">LE-BIN_3174</strain>
    </source>
</reference>
<keyword evidence="10" id="KW-1185">Reference proteome</keyword>
<feature type="transmembrane region" description="Helical" evidence="7">
    <location>
        <begin position="450"/>
        <end position="469"/>
    </location>
</feature>
<dbReference type="EMBL" id="RWJN01000372">
    <property type="protein sequence ID" value="TCD62432.1"/>
    <property type="molecule type" value="Genomic_DNA"/>
</dbReference>
<dbReference type="FunFam" id="1.20.1250.20:FF:000117">
    <property type="entry name" value="MFS hexose transporter"/>
    <property type="match status" value="1"/>
</dbReference>
<protein>
    <recommendedName>
        <fullName evidence="8">Major facilitator superfamily (MFS) profile domain-containing protein</fullName>
    </recommendedName>
</protein>
<feature type="transmembrane region" description="Helical" evidence="7">
    <location>
        <begin position="192"/>
        <end position="215"/>
    </location>
</feature>
<dbReference type="PANTHER" id="PTHR48022:SF64">
    <property type="entry name" value="MAJOR FACILITATOR SUPERFAMILY (MFS) PROFILE DOMAIN-CONTAINING PROTEIN"/>
    <property type="match status" value="1"/>
</dbReference>
<evidence type="ECO:0000256" key="7">
    <source>
        <dbReference type="SAM" id="Phobius"/>
    </source>
</evidence>
<feature type="transmembrane region" description="Helical" evidence="7">
    <location>
        <begin position="326"/>
        <end position="343"/>
    </location>
</feature>
<dbReference type="AlphaFoldDB" id="A0A4R0R549"/>
<proteinExistence type="inferred from homology"/>
<accession>A0A4R0R549</accession>
<sequence length="526" mass="58844">MGGQHADTGVTTTHDYHQFIDPNKKWWKNRRLVTLNLWILLLLVTSTANGYDGSMMNGLQLLQQWESAFNYPSGSKLGLLGAIQNIGSLGSYPIAPYLCDGLGRKWTIFIGAFIVVAGSIVQAAAQNVNMFIGSVLVSWSASVSVSFLHSWCTHARQSQRAPVSSVYNALWPGGAFFASWVTFGSFHLQNSWAWRLPSALQGLASLFQVFLILLGPESPRWLMSKGRNEEALATLAYYHAEGDDQHPLVQFEYDEIKAALEAEQIQKQTGWLQLVRTPGNRRRLRILIAMAFFSQWSGNGLVSYYLNQVFDTIGITDPVEQLLINAFLNLWSLILAILGGMYCDRFGRRPIFLVSTAGMLVFFTLQTVCTSQYALHGNKAAGNAVVAMIFLYSAFYAIAWSPLITSYCLEILPFNLRAKGYTLFSFAVSASLVFNQYINPLAMKAIGWKYYIVYCAWIAFELVYVYFFLVETKNRTLEETSVLFDGDDNVAKLQQHALNRANDGDAPPSPSNEKSSVQEVEMLEKV</sequence>
<name>A0A4R0R549_9APHY</name>
<feature type="transmembrane region" description="Helical" evidence="7">
    <location>
        <begin position="106"/>
        <end position="125"/>
    </location>
</feature>
<comment type="similarity">
    <text evidence="2">Belongs to the major facilitator superfamily. Sugar transporter (TC 2.A.1.1) family.</text>
</comment>
<dbReference type="InterPro" id="IPR005828">
    <property type="entry name" value="MFS_sugar_transport-like"/>
</dbReference>
<feature type="domain" description="Major facilitator superfamily (MFS) profile" evidence="8">
    <location>
        <begin position="38"/>
        <end position="473"/>
    </location>
</feature>
<gene>
    <name evidence="9" type="ORF">EIP91_006893</name>
</gene>
<dbReference type="InterPro" id="IPR036259">
    <property type="entry name" value="MFS_trans_sf"/>
</dbReference>
<dbReference type="GO" id="GO:0005351">
    <property type="term" value="F:carbohydrate:proton symporter activity"/>
    <property type="evidence" value="ECO:0007669"/>
    <property type="project" value="TreeGrafter"/>
</dbReference>
<dbReference type="STRING" id="92696.A0A4R0R549"/>
<feature type="transmembrane region" description="Helical" evidence="7">
    <location>
        <begin position="131"/>
        <end position="153"/>
    </location>
</feature>
<evidence type="ECO:0000256" key="2">
    <source>
        <dbReference type="ARBA" id="ARBA00010992"/>
    </source>
</evidence>
<dbReference type="InterPro" id="IPR050360">
    <property type="entry name" value="MFS_Sugar_Transporters"/>
</dbReference>
<feature type="transmembrane region" description="Helical" evidence="7">
    <location>
        <begin position="32"/>
        <end position="51"/>
    </location>
</feature>
<comment type="caution">
    <text evidence="9">The sequence shown here is derived from an EMBL/GenBank/DDBJ whole genome shotgun (WGS) entry which is preliminary data.</text>
</comment>
<dbReference type="InterPro" id="IPR020846">
    <property type="entry name" value="MFS_dom"/>
</dbReference>
<evidence type="ECO:0000256" key="4">
    <source>
        <dbReference type="ARBA" id="ARBA00022989"/>
    </source>
</evidence>
<feature type="transmembrane region" description="Helical" evidence="7">
    <location>
        <begin position="77"/>
        <end position="99"/>
    </location>
</feature>
<feature type="region of interest" description="Disordered" evidence="6">
    <location>
        <begin position="500"/>
        <end position="526"/>
    </location>
</feature>
<evidence type="ECO:0000313" key="10">
    <source>
        <dbReference type="Proteomes" id="UP000292702"/>
    </source>
</evidence>
<dbReference type="Gene3D" id="1.20.1250.20">
    <property type="entry name" value="MFS general substrate transporter like domains"/>
    <property type="match status" value="1"/>
</dbReference>
<dbReference type="PROSITE" id="PS50850">
    <property type="entry name" value="MFS"/>
    <property type="match status" value="1"/>
</dbReference>
<comment type="subcellular location">
    <subcellularLocation>
        <location evidence="1">Membrane</location>
        <topology evidence="1">Multi-pass membrane protein</topology>
    </subcellularLocation>
</comment>
<dbReference type="SUPFAM" id="SSF103473">
    <property type="entry name" value="MFS general substrate transporter"/>
    <property type="match status" value="1"/>
</dbReference>
<feature type="transmembrane region" description="Helical" evidence="7">
    <location>
        <begin position="286"/>
        <end position="306"/>
    </location>
</feature>
<evidence type="ECO:0000259" key="8">
    <source>
        <dbReference type="PROSITE" id="PS50850"/>
    </source>
</evidence>
<feature type="transmembrane region" description="Helical" evidence="7">
    <location>
        <begin position="350"/>
        <end position="373"/>
    </location>
</feature>
<evidence type="ECO:0000256" key="1">
    <source>
        <dbReference type="ARBA" id="ARBA00004141"/>
    </source>
</evidence>
<evidence type="ECO:0000256" key="3">
    <source>
        <dbReference type="ARBA" id="ARBA00022692"/>
    </source>
</evidence>
<evidence type="ECO:0000256" key="5">
    <source>
        <dbReference type="ARBA" id="ARBA00023136"/>
    </source>
</evidence>
<evidence type="ECO:0000256" key="6">
    <source>
        <dbReference type="SAM" id="MobiDB-lite"/>
    </source>
</evidence>
<feature type="transmembrane region" description="Helical" evidence="7">
    <location>
        <begin position="385"/>
        <end position="409"/>
    </location>
</feature>
<dbReference type="PANTHER" id="PTHR48022">
    <property type="entry name" value="PLASTIDIC GLUCOSE TRANSPORTER 4"/>
    <property type="match status" value="1"/>
</dbReference>
<feature type="transmembrane region" description="Helical" evidence="7">
    <location>
        <begin position="421"/>
        <end position="438"/>
    </location>
</feature>
<dbReference type="Proteomes" id="UP000292702">
    <property type="component" value="Unassembled WGS sequence"/>
</dbReference>